<gene>
    <name evidence="1" type="ORF">CEXT_285651</name>
</gene>
<organism evidence="1 2">
    <name type="scientific">Caerostris extrusa</name>
    <name type="common">Bark spider</name>
    <name type="synonym">Caerostris bankana</name>
    <dbReference type="NCBI Taxonomy" id="172846"/>
    <lineage>
        <taxon>Eukaryota</taxon>
        <taxon>Metazoa</taxon>
        <taxon>Ecdysozoa</taxon>
        <taxon>Arthropoda</taxon>
        <taxon>Chelicerata</taxon>
        <taxon>Arachnida</taxon>
        <taxon>Araneae</taxon>
        <taxon>Araneomorphae</taxon>
        <taxon>Entelegynae</taxon>
        <taxon>Araneoidea</taxon>
        <taxon>Araneidae</taxon>
        <taxon>Caerostris</taxon>
    </lineage>
</organism>
<name>A0AAV4XET2_CAEEX</name>
<evidence type="ECO:0000313" key="2">
    <source>
        <dbReference type="Proteomes" id="UP001054945"/>
    </source>
</evidence>
<comment type="caution">
    <text evidence="1">The sequence shown here is derived from an EMBL/GenBank/DDBJ whole genome shotgun (WGS) entry which is preliminary data.</text>
</comment>
<dbReference type="AlphaFoldDB" id="A0AAV4XET2"/>
<accession>A0AAV4XET2</accession>
<sequence>MNSMGCLKANYVVRAMAKLCGLEFGRTDSIRERSEIDLFHRRQNDPVRRRGMPSPRYLMRPSSPANIRSGRASSIKRLDCSAALKRTMFLSFKLTKSVRCIPPSQTGGIQTLKNGLVFLHEPTSVMLALKEWLGLSNC</sequence>
<reference evidence="1 2" key="1">
    <citation type="submission" date="2021-06" db="EMBL/GenBank/DDBJ databases">
        <title>Caerostris extrusa draft genome.</title>
        <authorList>
            <person name="Kono N."/>
            <person name="Arakawa K."/>
        </authorList>
    </citation>
    <scope>NUCLEOTIDE SEQUENCE [LARGE SCALE GENOMIC DNA]</scope>
</reference>
<protein>
    <submittedName>
        <fullName evidence="1">Uncharacterized protein</fullName>
    </submittedName>
</protein>
<dbReference type="EMBL" id="BPLR01000297">
    <property type="protein sequence ID" value="GIY93741.1"/>
    <property type="molecule type" value="Genomic_DNA"/>
</dbReference>
<proteinExistence type="predicted"/>
<keyword evidence="2" id="KW-1185">Reference proteome</keyword>
<dbReference type="Proteomes" id="UP001054945">
    <property type="component" value="Unassembled WGS sequence"/>
</dbReference>
<evidence type="ECO:0000313" key="1">
    <source>
        <dbReference type="EMBL" id="GIY93741.1"/>
    </source>
</evidence>